<dbReference type="EMBL" id="JAIZAY010000004">
    <property type="protein sequence ID" value="KAJ8044296.1"/>
    <property type="molecule type" value="Genomic_DNA"/>
</dbReference>
<gene>
    <name evidence="1" type="ORF">HOLleu_11727</name>
</gene>
<reference evidence="1" key="1">
    <citation type="submission" date="2021-10" db="EMBL/GenBank/DDBJ databases">
        <title>Tropical sea cucumber genome reveals ecological adaptation and Cuvierian tubules defense mechanism.</title>
        <authorList>
            <person name="Chen T."/>
        </authorList>
    </citation>
    <scope>NUCLEOTIDE SEQUENCE</scope>
    <source>
        <strain evidence="1">Nanhai2018</strain>
        <tissue evidence="1">Muscle</tissue>
    </source>
</reference>
<comment type="caution">
    <text evidence="1">The sequence shown here is derived from an EMBL/GenBank/DDBJ whole genome shotgun (WGS) entry which is preliminary data.</text>
</comment>
<name>A0A9Q1HGM9_HOLLE</name>
<dbReference type="AlphaFoldDB" id="A0A9Q1HGM9"/>
<keyword evidence="2" id="KW-1185">Reference proteome</keyword>
<evidence type="ECO:0000313" key="2">
    <source>
        <dbReference type="Proteomes" id="UP001152320"/>
    </source>
</evidence>
<organism evidence="1 2">
    <name type="scientific">Holothuria leucospilota</name>
    <name type="common">Black long sea cucumber</name>
    <name type="synonym">Mertensiothuria leucospilota</name>
    <dbReference type="NCBI Taxonomy" id="206669"/>
    <lineage>
        <taxon>Eukaryota</taxon>
        <taxon>Metazoa</taxon>
        <taxon>Echinodermata</taxon>
        <taxon>Eleutherozoa</taxon>
        <taxon>Echinozoa</taxon>
        <taxon>Holothuroidea</taxon>
        <taxon>Aspidochirotacea</taxon>
        <taxon>Aspidochirotida</taxon>
        <taxon>Holothuriidae</taxon>
        <taxon>Holothuria</taxon>
    </lineage>
</organism>
<evidence type="ECO:0000313" key="1">
    <source>
        <dbReference type="EMBL" id="KAJ8044296.1"/>
    </source>
</evidence>
<dbReference type="Proteomes" id="UP001152320">
    <property type="component" value="Chromosome 4"/>
</dbReference>
<proteinExistence type="predicted"/>
<protein>
    <submittedName>
        <fullName evidence="1">Uncharacterized protein</fullName>
    </submittedName>
</protein>
<sequence>MENLTQQYLSLVDRVLPHRPQWLSGQSIRLVCGRSLVRILLEAKFSIHKKVSSFSIRKVPMLEEKWPKVSVRLFNIAWIDSFI</sequence>
<accession>A0A9Q1HGM9</accession>